<feature type="transmembrane region" description="Helical" evidence="8">
    <location>
        <begin position="348"/>
        <end position="365"/>
    </location>
</feature>
<evidence type="ECO:0000313" key="10">
    <source>
        <dbReference type="EMBL" id="KPU44602.1"/>
    </source>
</evidence>
<feature type="transmembrane region" description="Helical" evidence="8">
    <location>
        <begin position="172"/>
        <end position="202"/>
    </location>
</feature>
<feature type="transmembrane region" description="Helical" evidence="8">
    <location>
        <begin position="148"/>
        <end position="166"/>
    </location>
</feature>
<gene>
    <name evidence="10" type="ORF">OXPF_16850</name>
</gene>
<dbReference type="RefSeq" id="WP_054874749.1">
    <property type="nucleotide sequence ID" value="NZ_LKET01000029.1"/>
</dbReference>
<proteinExistence type="predicted"/>
<protein>
    <submittedName>
        <fullName evidence="10">Dolichyl-phosphate-mannose-protein mannosyltransferase</fullName>
    </submittedName>
</protein>
<comment type="subcellular location">
    <subcellularLocation>
        <location evidence="1">Cell membrane</location>
        <topology evidence="1">Multi-pass membrane protein</topology>
    </subcellularLocation>
</comment>
<evidence type="ECO:0000256" key="3">
    <source>
        <dbReference type="ARBA" id="ARBA00022676"/>
    </source>
</evidence>
<keyword evidence="11" id="KW-1185">Reference proteome</keyword>
<dbReference type="Proteomes" id="UP000050326">
    <property type="component" value="Unassembled WGS sequence"/>
</dbReference>
<keyword evidence="7 8" id="KW-0472">Membrane</keyword>
<feature type="transmembrane region" description="Helical" evidence="8">
    <location>
        <begin position="120"/>
        <end position="139"/>
    </location>
</feature>
<evidence type="ECO:0000256" key="6">
    <source>
        <dbReference type="ARBA" id="ARBA00022989"/>
    </source>
</evidence>
<keyword evidence="2" id="KW-1003">Cell membrane</keyword>
<keyword evidence="3 10" id="KW-0328">Glycosyltransferase</keyword>
<feature type="domain" description="Glycosyltransferase RgtA/B/C/D-like" evidence="9">
    <location>
        <begin position="77"/>
        <end position="227"/>
    </location>
</feature>
<evidence type="ECO:0000256" key="4">
    <source>
        <dbReference type="ARBA" id="ARBA00022679"/>
    </source>
</evidence>
<accession>A0A0P8W9E8</accession>
<evidence type="ECO:0000256" key="5">
    <source>
        <dbReference type="ARBA" id="ARBA00022692"/>
    </source>
</evidence>
<dbReference type="PANTHER" id="PTHR33908:SF11">
    <property type="entry name" value="MEMBRANE PROTEIN"/>
    <property type="match status" value="1"/>
</dbReference>
<feature type="transmembrane region" description="Helical" evidence="8">
    <location>
        <begin position="270"/>
        <end position="290"/>
    </location>
</feature>
<reference evidence="10 11" key="1">
    <citation type="submission" date="2015-09" db="EMBL/GenBank/DDBJ databases">
        <title>Genome sequence of Oxobacter pfennigii DSM 3222.</title>
        <authorList>
            <person name="Poehlein A."/>
            <person name="Bengelsdorf F.R."/>
            <person name="Schiel-Bengelsdorf B."/>
            <person name="Duerre P."/>
            <person name="Daniel R."/>
        </authorList>
    </citation>
    <scope>NUCLEOTIDE SEQUENCE [LARGE SCALE GENOMIC DNA]</scope>
    <source>
        <strain evidence="10 11">DSM 3222</strain>
    </source>
</reference>
<evidence type="ECO:0000256" key="7">
    <source>
        <dbReference type="ARBA" id="ARBA00023136"/>
    </source>
</evidence>
<feature type="transmembrane region" description="Helical" evidence="8">
    <location>
        <begin position="9"/>
        <end position="27"/>
    </location>
</feature>
<dbReference type="GO" id="GO:0005886">
    <property type="term" value="C:plasma membrane"/>
    <property type="evidence" value="ECO:0007669"/>
    <property type="project" value="UniProtKB-SubCell"/>
</dbReference>
<keyword evidence="5 8" id="KW-0812">Transmembrane</keyword>
<dbReference type="GO" id="GO:0009103">
    <property type="term" value="P:lipopolysaccharide biosynthetic process"/>
    <property type="evidence" value="ECO:0007669"/>
    <property type="project" value="UniProtKB-ARBA"/>
</dbReference>
<dbReference type="EMBL" id="LKET01000029">
    <property type="protein sequence ID" value="KPU44602.1"/>
    <property type="molecule type" value="Genomic_DNA"/>
</dbReference>
<feature type="transmembrane region" description="Helical" evidence="8">
    <location>
        <begin position="214"/>
        <end position="234"/>
    </location>
</feature>
<feature type="transmembrane region" description="Helical" evidence="8">
    <location>
        <begin position="97"/>
        <end position="114"/>
    </location>
</feature>
<feature type="transmembrane region" description="Helical" evidence="8">
    <location>
        <begin position="320"/>
        <end position="342"/>
    </location>
</feature>
<organism evidence="10 11">
    <name type="scientific">Oxobacter pfennigii</name>
    <dbReference type="NCBI Taxonomy" id="36849"/>
    <lineage>
        <taxon>Bacteria</taxon>
        <taxon>Bacillati</taxon>
        <taxon>Bacillota</taxon>
        <taxon>Clostridia</taxon>
        <taxon>Eubacteriales</taxon>
        <taxon>Clostridiaceae</taxon>
        <taxon>Oxobacter</taxon>
    </lineage>
</organism>
<dbReference type="STRING" id="36849.OXPF_16850"/>
<name>A0A0P8W9E8_9CLOT</name>
<evidence type="ECO:0000256" key="2">
    <source>
        <dbReference type="ARBA" id="ARBA00022475"/>
    </source>
</evidence>
<evidence type="ECO:0000313" key="11">
    <source>
        <dbReference type="Proteomes" id="UP000050326"/>
    </source>
</evidence>
<dbReference type="OrthoDB" id="9809099at2"/>
<dbReference type="InterPro" id="IPR050297">
    <property type="entry name" value="LipidA_mod_glycosyltrf_83"/>
</dbReference>
<evidence type="ECO:0000259" key="9">
    <source>
        <dbReference type="Pfam" id="PF13231"/>
    </source>
</evidence>
<dbReference type="PANTHER" id="PTHR33908">
    <property type="entry name" value="MANNOSYLTRANSFERASE YKCB-RELATED"/>
    <property type="match status" value="1"/>
</dbReference>
<dbReference type="AlphaFoldDB" id="A0A0P8W9E8"/>
<keyword evidence="6 8" id="KW-1133">Transmembrane helix</keyword>
<keyword evidence="4 10" id="KW-0808">Transferase</keyword>
<dbReference type="InterPro" id="IPR038731">
    <property type="entry name" value="RgtA/B/C-like"/>
</dbReference>
<feature type="transmembrane region" description="Helical" evidence="8">
    <location>
        <begin position="66"/>
        <end position="85"/>
    </location>
</feature>
<dbReference type="Pfam" id="PF13231">
    <property type="entry name" value="PMT_2"/>
    <property type="match status" value="1"/>
</dbReference>
<evidence type="ECO:0000256" key="1">
    <source>
        <dbReference type="ARBA" id="ARBA00004651"/>
    </source>
</evidence>
<evidence type="ECO:0000256" key="8">
    <source>
        <dbReference type="SAM" id="Phobius"/>
    </source>
</evidence>
<dbReference type="GO" id="GO:0016763">
    <property type="term" value="F:pentosyltransferase activity"/>
    <property type="evidence" value="ECO:0007669"/>
    <property type="project" value="TreeGrafter"/>
</dbReference>
<sequence length="468" mass="54569">MYIRDKRKIILYLIFAVIFIIRLINITSPPLDYSSWRQVDTDSIARNFINYKFNIFYPQLNYDGPMPNYVQLEFQVTTFILALLYKYIGISYITGRMIPILFFMGSCVYLYRLVKMTSGMNVALISVFFYGILPLNVIYSRNIMPESALLFFTIGCVYYFWLWIQFDKSKYYLAALFFTTLAILTKLPAALIGIPLIFLAFSKYKIKVFKNLKLYVFAFFSLGVPWLYFLYTGAIAEQKFVYGIGGTMIIPNLFTSILERNTQEYLREQFITKVFTLPGVILFALGISIKKRKEEYFYYAWLLCAVLHIVLIDSTIHLDYYLIFLTPIIAVFIGYGARLLFTNKNYEYFFYMALIIIFLNNAVLFEEIHKVREDYIVIGNFVKSNSHEGDLIIIDRDSPELFYTSGRKGWRLYGELISKDNIETLISKGAAYFVVSSPEAAIKITGELDKIYTRMTGPSGFIMYKLEK</sequence>
<feature type="transmembrane region" description="Helical" evidence="8">
    <location>
        <begin position="296"/>
        <end position="313"/>
    </location>
</feature>
<comment type="caution">
    <text evidence="10">The sequence shown here is derived from an EMBL/GenBank/DDBJ whole genome shotgun (WGS) entry which is preliminary data.</text>
</comment>